<dbReference type="Gene3D" id="2.60.40.1220">
    <property type="match status" value="3"/>
</dbReference>
<keyword evidence="1 3" id="KW-0732">Signal</keyword>
<name>A0A418QL19_9BACT</name>
<dbReference type="OrthoDB" id="9758406at2"/>
<dbReference type="InterPro" id="IPR014755">
    <property type="entry name" value="Cu-Rt/internalin_Ig-like"/>
</dbReference>
<dbReference type="Pfam" id="PF13205">
    <property type="entry name" value="Big_5"/>
    <property type="match status" value="1"/>
</dbReference>
<dbReference type="AlphaFoldDB" id="A0A418QL19"/>
<evidence type="ECO:0000313" key="5">
    <source>
        <dbReference type="EMBL" id="RIY05779.1"/>
    </source>
</evidence>
<feature type="domain" description="LTD" evidence="4">
    <location>
        <begin position="573"/>
        <end position="764"/>
    </location>
</feature>
<feature type="chain" id="PRO_5019094269" description="LTD domain-containing protein" evidence="3">
    <location>
        <begin position="20"/>
        <end position="1140"/>
    </location>
</feature>
<feature type="signal peptide" evidence="3">
    <location>
        <begin position="1"/>
        <end position="19"/>
    </location>
</feature>
<evidence type="ECO:0000259" key="4">
    <source>
        <dbReference type="PROSITE" id="PS51841"/>
    </source>
</evidence>
<reference evidence="5 6" key="1">
    <citation type="submission" date="2019-01" db="EMBL/GenBank/DDBJ databases">
        <title>Hymenobacter humicola sp. nov., isolated from soils in Antarctica.</title>
        <authorList>
            <person name="Sedlacek I."/>
            <person name="Holochova P."/>
            <person name="Kralova S."/>
            <person name="Pantucek R."/>
            <person name="Stankova E."/>
            <person name="Vrbovska V."/>
            <person name="Kristofova L."/>
            <person name="Svec P."/>
            <person name="Busse H.-J."/>
        </authorList>
    </citation>
    <scope>NUCLEOTIDE SEQUENCE [LARGE SCALE GENOMIC DNA]</scope>
    <source>
        <strain evidence="5 6">CCM 8852</strain>
    </source>
</reference>
<sequence length="1140" mass="120681">MKKLLSILLLLMSSLAAQAQLTDTFADGDFTLNPAWTGDAAFFQVNPAQQLQSNGPAVTGTVLQLVTPSQASTGTSWTFWANLKLATSSGNYADVWLLADRADLKTSGTRGYFVRLGGTPDEVALFRKDATGSPVYVVNGADGTLNSTTNNLVRVRVTRSVQDVWALERDLTGGQNFVSEGTGTDATYQSSGFFGVLLTYSAANSKAFYFDDFQVTDATPPAAVQVAVVGPRTLDATFNEAVAAAQNSASYRLPGGPAVTAAQRDAANPALVHLTLAADLPPGSGTLEARNVADLYGNVAAGPLTATFSFAGVLAVPGYYQLLITEIMARETPVVGLPPSEYLEIHNPSASRVLDLAGVKLSKAGSTGNAAVFPAGATLLPGEYAVVCGSTRGAQFAAFGKVFALTNFPTLNNGGDELLLRGRDGRLVYQVHYLESWYRDPAKQNGGWSLEMLDPANACAGAENWRASQDLSGGTPGRRNSVAVSNPDTAPPVLQSVLVVSPTVIRLQFNEKLDSARMANPIFYSLTPGVSIQKVQPVPFDFRAVELTLAAPLTAGQAYTAAVQTRTDCLGNSTGTAAAVSFSLPVAPRFGQLLITEIMADETPTVGLPASEYLEIHNPSATRVLDLGGVRLLKPGSTGSAAVFADTARLQPGEYAIVCGSTRGGLFVGFGKVFALTNFPSLNNAGDQLALLGRDGRTLFEVTYSDSWYKDNRKKEGGWSLEMVDVANFCGGSENWTASQDASGGTPGRANSVRASNPDRTAPALLRVVALSPTLVRLFFSEKLDSAAVADPALYTFAPAVAVVRVLPLGPEFRTIDVQLSAPLQPNQPLTLTVQRATDCAGNASGPATSVPFALPAPVAAADVVINEILFNPRTGGVDFVELLNRSAKYLNVQGWQLGGEKPDGVVDQKPLSAGPYVLAPGQLLVLTTNPANILSNYPNSSEPANFLAMSSLPSYPDDAGVVVVYSATGLLLDRFAYNKTMHLKLLDDLNGVSLERIRPEGPSTAANFHSAASAVGYATPGRPNSQYQPDPGGDKLFRLEPEVFTPDEDGQQDFTTLNYTLDAPGYAASVTIYDAQGRLTRRLARNETLATTGFLQWDGLTDRGQKAAVGYYVLLIELFRPSSGEKREYRKTVVVGAKR</sequence>
<dbReference type="Gene3D" id="2.60.40.4070">
    <property type="match status" value="1"/>
</dbReference>
<keyword evidence="6" id="KW-1185">Reference proteome</keyword>
<dbReference type="EMBL" id="QYCN01000048">
    <property type="protein sequence ID" value="RIY05779.1"/>
    <property type="molecule type" value="Genomic_DNA"/>
</dbReference>
<dbReference type="InterPro" id="IPR001322">
    <property type="entry name" value="Lamin_tail_dom"/>
</dbReference>
<proteinExistence type="predicted"/>
<evidence type="ECO:0000256" key="1">
    <source>
        <dbReference type="ARBA" id="ARBA00022729"/>
    </source>
</evidence>
<gene>
    <name evidence="5" type="ORF">D0T11_19790</name>
</gene>
<feature type="region of interest" description="Disordered" evidence="2">
    <location>
        <begin position="737"/>
        <end position="757"/>
    </location>
</feature>
<accession>A0A418QL19</accession>
<dbReference type="Proteomes" id="UP000284250">
    <property type="component" value="Unassembled WGS sequence"/>
</dbReference>
<dbReference type="InterPro" id="IPR032812">
    <property type="entry name" value="SbsA_Ig"/>
</dbReference>
<feature type="domain" description="LTD" evidence="4">
    <location>
        <begin position="849"/>
        <end position="980"/>
    </location>
</feature>
<dbReference type="InterPro" id="IPR036415">
    <property type="entry name" value="Lamin_tail_dom_sf"/>
</dbReference>
<dbReference type="PROSITE" id="PS51841">
    <property type="entry name" value="LTD"/>
    <property type="match status" value="2"/>
</dbReference>
<evidence type="ECO:0000256" key="2">
    <source>
        <dbReference type="SAM" id="MobiDB-lite"/>
    </source>
</evidence>
<dbReference type="RefSeq" id="WP_119657548.1">
    <property type="nucleotide sequence ID" value="NZ_JBHUOI010000074.1"/>
</dbReference>
<protein>
    <recommendedName>
        <fullName evidence="4">LTD domain-containing protein</fullName>
    </recommendedName>
</protein>
<evidence type="ECO:0000256" key="3">
    <source>
        <dbReference type="SAM" id="SignalP"/>
    </source>
</evidence>
<dbReference type="SUPFAM" id="SSF74853">
    <property type="entry name" value="Lamin A/C globular tail domain"/>
    <property type="match status" value="2"/>
</dbReference>
<comment type="caution">
    <text evidence="5">The sequence shown here is derived from an EMBL/GenBank/DDBJ whole genome shotgun (WGS) entry which is preliminary data.</text>
</comment>
<dbReference type="Pfam" id="PF00932">
    <property type="entry name" value="LTD"/>
    <property type="match status" value="2"/>
</dbReference>
<evidence type="ECO:0000313" key="6">
    <source>
        <dbReference type="Proteomes" id="UP000284250"/>
    </source>
</evidence>
<organism evidence="5 6">
    <name type="scientific">Hymenobacter rubripertinctus</name>
    <dbReference type="NCBI Taxonomy" id="2029981"/>
    <lineage>
        <taxon>Bacteria</taxon>
        <taxon>Pseudomonadati</taxon>
        <taxon>Bacteroidota</taxon>
        <taxon>Cytophagia</taxon>
        <taxon>Cytophagales</taxon>
        <taxon>Hymenobacteraceae</taxon>
        <taxon>Hymenobacter</taxon>
    </lineage>
</organism>